<accession>A0A8D1ZZF9</accession>
<dbReference type="Proteomes" id="UP000694725">
    <property type="component" value="Unplaced"/>
</dbReference>
<evidence type="ECO:0000313" key="1">
    <source>
        <dbReference type="Ensembl" id="ENSSSCP00065043550.1"/>
    </source>
</evidence>
<dbReference type="AlphaFoldDB" id="A0A8D1ZZF9"/>
<evidence type="ECO:0000313" key="2">
    <source>
        <dbReference type="Proteomes" id="UP000694725"/>
    </source>
</evidence>
<sequence>TVSLQHWGTFENSPVTTGRVSGRFYGQDGLPTPELTRTEAMIARGVQANKQDLEEKQRFPPCNAEWSSARGSRLWCSPKRYVASSWTLGVPLMAQWL</sequence>
<dbReference type="Ensembl" id="ENSSSCT00065099243.1">
    <property type="protein sequence ID" value="ENSSSCP00065043550.1"/>
    <property type="gene ID" value="ENSSSCG00065072216.1"/>
</dbReference>
<reference evidence="1" key="1">
    <citation type="submission" date="2025-08" db="UniProtKB">
        <authorList>
            <consortium name="Ensembl"/>
        </authorList>
    </citation>
    <scope>IDENTIFICATION</scope>
</reference>
<name>A0A8D1ZZF9_PIG</name>
<protein>
    <submittedName>
        <fullName evidence="1">Uncharacterized protein</fullName>
    </submittedName>
</protein>
<organism evidence="1 2">
    <name type="scientific">Sus scrofa</name>
    <name type="common">Pig</name>
    <dbReference type="NCBI Taxonomy" id="9823"/>
    <lineage>
        <taxon>Eukaryota</taxon>
        <taxon>Metazoa</taxon>
        <taxon>Chordata</taxon>
        <taxon>Craniata</taxon>
        <taxon>Vertebrata</taxon>
        <taxon>Euteleostomi</taxon>
        <taxon>Mammalia</taxon>
        <taxon>Eutheria</taxon>
        <taxon>Laurasiatheria</taxon>
        <taxon>Artiodactyla</taxon>
        <taxon>Suina</taxon>
        <taxon>Suidae</taxon>
        <taxon>Sus</taxon>
    </lineage>
</organism>
<proteinExistence type="predicted"/>